<comment type="caution">
    <text evidence="2">The sequence shown here is derived from an EMBL/GenBank/DDBJ whole genome shotgun (WGS) entry which is preliminary data.</text>
</comment>
<evidence type="ECO:0000313" key="2">
    <source>
        <dbReference type="EMBL" id="CAD6443619.1"/>
    </source>
</evidence>
<dbReference type="InterPro" id="IPR045518">
    <property type="entry name" value="2EXR"/>
</dbReference>
<keyword evidence="3" id="KW-1185">Reference proteome</keyword>
<reference evidence="2" key="1">
    <citation type="submission" date="2020-10" db="EMBL/GenBank/DDBJ databases">
        <authorList>
            <person name="Kusch S."/>
        </authorList>
    </citation>
    <scope>NUCLEOTIDE SEQUENCE</scope>
    <source>
        <strain evidence="2">SwB9</strain>
    </source>
</reference>
<dbReference type="OrthoDB" id="3513892at2759"/>
<dbReference type="AlphaFoldDB" id="A0A8H2VSU4"/>
<sequence>MVRNLALSLRIKSMWTSKKNAVTFVRFKQLCSELRNMIWKLSLPKARIIDIVYDKDQDKYLSFHSKTREARYVAQKFYNLCFPTQLNPANIYIRFDKDVIYFANWLTGYKYEKNGWFEHVNIGPIGKKGLGRHELRSIKRVAVNSVYFNVPKSSPPGADVEYFSFSVLPILSRFHSLKRLYVVVEDIDPYQEGEITFHKIPRHCHTHPAFCAFCQVSTIVVGFKDLKRNLTSPWRVPAVSVVGVGRNHHLSHMSQYQRCACNGFSLLPGVGCPNHPCEEYHPEPVKVAGLVAEENGMSEVIDDDLPEEEWRLAKDELNDLIADERLYQAFVEEYCDGKYGVNHEKWLGIEYLLSRPLL</sequence>
<proteinExistence type="predicted"/>
<dbReference type="PANTHER" id="PTHR35910">
    <property type="entry name" value="2EXR DOMAIN-CONTAINING PROTEIN"/>
    <property type="match status" value="1"/>
</dbReference>
<gene>
    <name evidence="2" type="ORF">SCLTRI_LOCUS3411</name>
</gene>
<organism evidence="2 3">
    <name type="scientific">Sclerotinia trifoliorum</name>
    <dbReference type="NCBI Taxonomy" id="28548"/>
    <lineage>
        <taxon>Eukaryota</taxon>
        <taxon>Fungi</taxon>
        <taxon>Dikarya</taxon>
        <taxon>Ascomycota</taxon>
        <taxon>Pezizomycotina</taxon>
        <taxon>Leotiomycetes</taxon>
        <taxon>Helotiales</taxon>
        <taxon>Sclerotiniaceae</taxon>
        <taxon>Sclerotinia</taxon>
    </lineage>
</organism>
<protein>
    <submittedName>
        <fullName evidence="2">38d0e628-be16-42cd-b410-6a90753daaa9</fullName>
    </submittedName>
</protein>
<evidence type="ECO:0000259" key="1">
    <source>
        <dbReference type="Pfam" id="PF20150"/>
    </source>
</evidence>
<accession>A0A8H2VSU4</accession>
<feature type="domain" description="2EXR" evidence="1">
    <location>
        <begin position="24"/>
        <end position="100"/>
    </location>
</feature>
<dbReference type="EMBL" id="CAJHIA010000010">
    <property type="protein sequence ID" value="CAD6443619.1"/>
    <property type="molecule type" value="Genomic_DNA"/>
</dbReference>
<name>A0A8H2VSU4_9HELO</name>
<dbReference type="Proteomes" id="UP000624404">
    <property type="component" value="Unassembled WGS sequence"/>
</dbReference>
<evidence type="ECO:0000313" key="3">
    <source>
        <dbReference type="Proteomes" id="UP000624404"/>
    </source>
</evidence>
<dbReference type="Pfam" id="PF20150">
    <property type="entry name" value="2EXR"/>
    <property type="match status" value="1"/>
</dbReference>
<dbReference type="PANTHER" id="PTHR35910:SF6">
    <property type="entry name" value="2EXR DOMAIN-CONTAINING PROTEIN"/>
    <property type="match status" value="1"/>
</dbReference>